<sequence>MPPPLSRNLRALTTSQATGWLTPSVGRREPSAFQSACP</sequence>
<evidence type="ECO:0000313" key="2">
    <source>
        <dbReference type="EMBL" id="GAY22260.1"/>
    </source>
</evidence>
<accession>A0A292ZHD3</accession>
<proteinExistence type="predicted"/>
<evidence type="ECO:0000313" key="3">
    <source>
        <dbReference type="Proteomes" id="UP000221538"/>
    </source>
</evidence>
<dbReference type="AlphaFoldDB" id="A0A292ZHD3"/>
<comment type="caution">
    <text evidence="2">The sequence shown here is derived from an EMBL/GenBank/DDBJ whole genome shotgun (WGS) entry which is preliminary data.</text>
</comment>
<protein>
    <submittedName>
        <fullName evidence="2">Uncharacterized protein</fullName>
    </submittedName>
</protein>
<feature type="region of interest" description="Disordered" evidence="1">
    <location>
        <begin position="13"/>
        <end position="38"/>
    </location>
</feature>
<dbReference type="Proteomes" id="UP000221538">
    <property type="component" value="Unassembled WGS sequence"/>
</dbReference>
<dbReference type="EMBL" id="BEWI01000032">
    <property type="protein sequence ID" value="GAY22260.1"/>
    <property type="molecule type" value="Genomic_DNA"/>
</dbReference>
<reference evidence="2 3" key="2">
    <citation type="journal article" date="2013" name="Environ. Sci. Technol.">
        <title>The 4-tert-butylphenol-utilizing bacterium Sphingobium fuliginis OMI can degrade bisphenols via phenolic ring hydroxylation and meta-cleavage pathway.</title>
        <authorList>
            <person name="Ogata Y."/>
            <person name="Goda S."/>
            <person name="Toyama T."/>
            <person name="Sei K."/>
            <person name="Ike M."/>
        </authorList>
    </citation>
    <scope>NUCLEOTIDE SEQUENCE [LARGE SCALE GENOMIC DNA]</scope>
    <source>
        <strain evidence="2 3">OMI</strain>
    </source>
</reference>
<organism evidence="2 3">
    <name type="scientific">Sphingobium fuliginis (strain ATCC 27551)</name>
    <dbReference type="NCBI Taxonomy" id="336203"/>
    <lineage>
        <taxon>Bacteria</taxon>
        <taxon>Pseudomonadati</taxon>
        <taxon>Pseudomonadota</taxon>
        <taxon>Alphaproteobacteria</taxon>
        <taxon>Sphingomonadales</taxon>
        <taxon>Sphingomonadaceae</taxon>
        <taxon>Sphingobium</taxon>
    </lineage>
</organism>
<evidence type="ECO:0000256" key="1">
    <source>
        <dbReference type="SAM" id="MobiDB-lite"/>
    </source>
</evidence>
<gene>
    <name evidence="2" type="ORF">SFOMI_2816</name>
</gene>
<name>A0A292ZHD3_SPHSA</name>
<reference evidence="2 3" key="1">
    <citation type="journal article" date="2013" name="Biodegradation">
        <title>Occurrence of 4-tert-butylphenol (4-t-BP) biodegradation in an aquatic sample caused by the presence of Spirodela polyrrhiza and isolation of a 4-t-BP-utilizing bacterium.</title>
        <authorList>
            <person name="Ogata Y."/>
            <person name="Toyama T."/>
            <person name="Yu N."/>
            <person name="Wang X."/>
            <person name="Sei K."/>
            <person name="Ike M."/>
        </authorList>
    </citation>
    <scope>NUCLEOTIDE SEQUENCE [LARGE SCALE GENOMIC DNA]</scope>
    <source>
        <strain evidence="2 3">OMI</strain>
    </source>
</reference>